<proteinExistence type="predicted"/>
<accession>A0A0E9TJQ0</accession>
<dbReference type="EMBL" id="GBXM01054781">
    <property type="protein sequence ID" value="JAH53796.1"/>
    <property type="molecule type" value="Transcribed_RNA"/>
</dbReference>
<evidence type="ECO:0000313" key="1">
    <source>
        <dbReference type="EMBL" id="JAH53796.1"/>
    </source>
</evidence>
<dbReference type="AlphaFoldDB" id="A0A0E9TJQ0"/>
<protein>
    <submittedName>
        <fullName evidence="1">Uncharacterized protein</fullName>
    </submittedName>
</protein>
<name>A0A0E9TJQ0_ANGAN</name>
<reference evidence="1" key="1">
    <citation type="submission" date="2014-11" db="EMBL/GenBank/DDBJ databases">
        <authorList>
            <person name="Amaro Gonzalez C."/>
        </authorList>
    </citation>
    <scope>NUCLEOTIDE SEQUENCE</scope>
</reference>
<reference evidence="1" key="2">
    <citation type="journal article" date="2015" name="Fish Shellfish Immunol.">
        <title>Early steps in the European eel (Anguilla anguilla)-Vibrio vulnificus interaction in the gills: Role of the RtxA13 toxin.</title>
        <authorList>
            <person name="Callol A."/>
            <person name="Pajuelo D."/>
            <person name="Ebbesson L."/>
            <person name="Teles M."/>
            <person name="MacKenzie S."/>
            <person name="Amaro C."/>
        </authorList>
    </citation>
    <scope>NUCLEOTIDE SEQUENCE</scope>
</reference>
<sequence length="27" mass="2988">MTQPDRCACLKAFLAKCQETLPIVCTC</sequence>
<organism evidence="1">
    <name type="scientific">Anguilla anguilla</name>
    <name type="common">European freshwater eel</name>
    <name type="synonym">Muraena anguilla</name>
    <dbReference type="NCBI Taxonomy" id="7936"/>
    <lineage>
        <taxon>Eukaryota</taxon>
        <taxon>Metazoa</taxon>
        <taxon>Chordata</taxon>
        <taxon>Craniata</taxon>
        <taxon>Vertebrata</taxon>
        <taxon>Euteleostomi</taxon>
        <taxon>Actinopterygii</taxon>
        <taxon>Neopterygii</taxon>
        <taxon>Teleostei</taxon>
        <taxon>Anguilliformes</taxon>
        <taxon>Anguillidae</taxon>
        <taxon>Anguilla</taxon>
    </lineage>
</organism>